<reference evidence="2 3" key="1">
    <citation type="submission" date="2023-06" db="EMBL/GenBank/DDBJ databases">
        <authorList>
            <person name="Yushchuk O."/>
            <person name="Binda E."/>
            <person name="Ruckert-Reed C."/>
            <person name="Fedorenko V."/>
            <person name="Kalinowski J."/>
            <person name="Marinelli F."/>
        </authorList>
    </citation>
    <scope>NUCLEOTIDE SEQUENCE [LARGE SCALE GENOMIC DNA]</scope>
    <source>
        <strain evidence="2 3">NRRL 3884</strain>
    </source>
</reference>
<proteinExistence type="predicted"/>
<gene>
    <name evidence="2" type="ORF">ACTOB_007142</name>
</gene>
<protein>
    <recommendedName>
        <fullName evidence="4">PH domain-containing protein</fullName>
    </recommendedName>
</protein>
<keyword evidence="1" id="KW-1133">Transmembrane helix</keyword>
<evidence type="ECO:0008006" key="4">
    <source>
        <dbReference type="Google" id="ProtNLM"/>
    </source>
</evidence>
<accession>A0ABY8WD75</accession>
<keyword evidence="3" id="KW-1185">Reference proteome</keyword>
<evidence type="ECO:0000313" key="2">
    <source>
        <dbReference type="EMBL" id="WIM95071.1"/>
    </source>
</evidence>
<evidence type="ECO:0000256" key="1">
    <source>
        <dbReference type="SAM" id="Phobius"/>
    </source>
</evidence>
<dbReference type="Proteomes" id="UP001240150">
    <property type="component" value="Chromosome"/>
</dbReference>
<feature type="transmembrane region" description="Helical" evidence="1">
    <location>
        <begin position="20"/>
        <end position="39"/>
    </location>
</feature>
<keyword evidence="1" id="KW-0812">Transmembrane</keyword>
<organism evidence="2 3">
    <name type="scientific">Actinoplanes oblitus</name>
    <dbReference type="NCBI Taxonomy" id="3040509"/>
    <lineage>
        <taxon>Bacteria</taxon>
        <taxon>Bacillati</taxon>
        <taxon>Actinomycetota</taxon>
        <taxon>Actinomycetes</taxon>
        <taxon>Micromonosporales</taxon>
        <taxon>Micromonosporaceae</taxon>
        <taxon>Actinoplanes</taxon>
    </lineage>
</organism>
<dbReference type="EMBL" id="CP126980">
    <property type="protein sequence ID" value="WIM95071.1"/>
    <property type="molecule type" value="Genomic_DNA"/>
</dbReference>
<feature type="transmembrane region" description="Helical" evidence="1">
    <location>
        <begin position="51"/>
        <end position="71"/>
    </location>
</feature>
<name>A0ABY8WD75_9ACTN</name>
<evidence type="ECO:0000313" key="3">
    <source>
        <dbReference type="Proteomes" id="UP001240150"/>
    </source>
</evidence>
<sequence>MKDRLYFSTNPSLGARLFDLLAGICFLLLPICVLVGAFPSRHEHRGHRNHFNVAGLLMMPVMFTFGIFFVVRSLRAVCWLTGSTLRVRGPQGAQSADLSRSYLHIRQVEEDGRAGEQVPYLVARDPVTGHEVLQSLRLTAGELDRLAGAILVARPPEGGDQEAHDVAEAIRRLAHDTASRT</sequence>
<keyword evidence="1" id="KW-0472">Membrane</keyword>
<dbReference type="RefSeq" id="WP_284916345.1">
    <property type="nucleotide sequence ID" value="NZ_CP126980.1"/>
</dbReference>